<proteinExistence type="predicted"/>
<sequence>MLHIVNKSPDAAGALQSCLRLAQDGHSVLLIEDAVYAASPALAARCGLDSALQRLKVYVLLPDLEARGMAARRLAGIEPVDYAGFVDLAAGHPTCQSWL</sequence>
<dbReference type="GO" id="GO:1990228">
    <property type="term" value="C:sulfurtransferase complex"/>
    <property type="evidence" value="ECO:0007669"/>
    <property type="project" value="TreeGrafter"/>
</dbReference>
<dbReference type="InterPro" id="IPR007215">
    <property type="entry name" value="Sulphur_relay_TusB/DsrH"/>
</dbReference>
<dbReference type="Pfam" id="PF04077">
    <property type="entry name" value="DsrH"/>
    <property type="match status" value="1"/>
</dbReference>
<name>A0A7X6DH60_9BURK</name>
<dbReference type="PANTHER" id="PTHR37526:SF1">
    <property type="entry name" value="PROTEIN TUSB"/>
    <property type="match status" value="1"/>
</dbReference>
<protein>
    <submittedName>
        <fullName evidence="1">Sulfurtransferase complex subunit TusB</fullName>
    </submittedName>
</protein>
<evidence type="ECO:0000313" key="1">
    <source>
        <dbReference type="EMBL" id="NKE67050.1"/>
    </source>
</evidence>
<reference evidence="1 2" key="1">
    <citation type="journal article" date="2020" name="Nature">
        <title>Bacterial chemolithoautotrophy via manganese oxidation.</title>
        <authorList>
            <person name="Yu H."/>
            <person name="Leadbetter J.R."/>
        </authorList>
    </citation>
    <scope>NUCLEOTIDE SEQUENCE [LARGE SCALE GENOMIC DNA]</scope>
    <source>
        <strain evidence="1 2">RBP-1</strain>
    </source>
</reference>
<dbReference type="Gene3D" id="3.40.1260.10">
    <property type="entry name" value="DsrEFH-like"/>
    <property type="match status" value="1"/>
</dbReference>
<dbReference type="InterPro" id="IPR027396">
    <property type="entry name" value="DsrEFH-like"/>
</dbReference>
<dbReference type="GO" id="GO:0002143">
    <property type="term" value="P:tRNA wobble position uridine thiolation"/>
    <property type="evidence" value="ECO:0007669"/>
    <property type="project" value="InterPro"/>
</dbReference>
<comment type="caution">
    <text evidence="1">The sequence shown here is derived from an EMBL/GenBank/DDBJ whole genome shotgun (WGS) entry which is preliminary data.</text>
</comment>
<dbReference type="NCBIfam" id="TIGR03011">
    <property type="entry name" value="sulf_tusB_dsrH"/>
    <property type="match status" value="1"/>
</dbReference>
<evidence type="ECO:0000313" key="2">
    <source>
        <dbReference type="Proteomes" id="UP000521868"/>
    </source>
</evidence>
<gene>
    <name evidence="1" type="primary">dsrH</name>
    <name evidence="1" type="ORF">RAMLITH_14570</name>
</gene>
<dbReference type="RefSeq" id="WP_168108185.1">
    <property type="nucleotide sequence ID" value="NZ_VTOX01000005.1"/>
</dbReference>
<dbReference type="PANTHER" id="PTHR37526">
    <property type="entry name" value="PROTEIN TUSB"/>
    <property type="match status" value="1"/>
</dbReference>
<dbReference type="SUPFAM" id="SSF75169">
    <property type="entry name" value="DsrEFH-like"/>
    <property type="match status" value="1"/>
</dbReference>
<keyword evidence="2" id="KW-1185">Reference proteome</keyword>
<dbReference type="GO" id="GO:0016740">
    <property type="term" value="F:transferase activity"/>
    <property type="evidence" value="ECO:0007669"/>
    <property type="project" value="UniProtKB-KW"/>
</dbReference>
<dbReference type="Proteomes" id="UP000521868">
    <property type="component" value="Unassembled WGS sequence"/>
</dbReference>
<accession>A0A7X6DH60</accession>
<dbReference type="AlphaFoldDB" id="A0A7X6DH60"/>
<organism evidence="1 2">
    <name type="scientific">Ramlibacter lithotrophicus</name>
    <dbReference type="NCBI Taxonomy" id="2606681"/>
    <lineage>
        <taxon>Bacteria</taxon>
        <taxon>Pseudomonadati</taxon>
        <taxon>Pseudomonadota</taxon>
        <taxon>Betaproteobacteria</taxon>
        <taxon>Burkholderiales</taxon>
        <taxon>Comamonadaceae</taxon>
        <taxon>Ramlibacter</taxon>
    </lineage>
</organism>
<keyword evidence="1" id="KW-0808">Transferase</keyword>
<dbReference type="EMBL" id="VTOX01000005">
    <property type="protein sequence ID" value="NKE67050.1"/>
    <property type="molecule type" value="Genomic_DNA"/>
</dbReference>